<feature type="region of interest" description="Disordered" evidence="1">
    <location>
        <begin position="232"/>
        <end position="330"/>
    </location>
</feature>
<dbReference type="AlphaFoldDB" id="F4QGT0"/>
<dbReference type="HOGENOM" id="CLU_079564_1_0_5"/>
<evidence type="ECO:0000256" key="2">
    <source>
        <dbReference type="SAM" id="Phobius"/>
    </source>
</evidence>
<reference evidence="5" key="1">
    <citation type="submission" date="2011-03" db="EMBL/GenBank/DDBJ databases">
        <title>Draft genome sequence of Brevundimonas diminuta.</title>
        <authorList>
            <person name="Brown P.J.B."/>
            <person name="Buechlein A."/>
            <person name="Hemmerich C."/>
            <person name="Brun Y.V."/>
        </authorList>
    </citation>
    <scope>NUCLEOTIDE SEQUENCE [LARGE SCALE GENOMIC DNA]</scope>
    <source>
        <strain evidence="5">C19</strain>
    </source>
</reference>
<dbReference type="Proteomes" id="UP000006512">
    <property type="component" value="Unassembled WGS sequence"/>
</dbReference>
<dbReference type="RefSeq" id="WP_006271710.1">
    <property type="nucleotide sequence ID" value="NZ_GL883077.1"/>
</dbReference>
<feature type="compositionally biased region" description="Basic and acidic residues" evidence="1">
    <location>
        <begin position="237"/>
        <end position="253"/>
    </location>
</feature>
<keyword evidence="5" id="KW-1185">Reference proteome</keyword>
<name>F4QGT0_9CAUL</name>
<dbReference type="NCBIfam" id="TIGR02098">
    <property type="entry name" value="MJ0042_CXXC"/>
    <property type="match status" value="1"/>
</dbReference>
<feature type="compositionally biased region" description="Basic and acidic residues" evidence="1">
    <location>
        <begin position="320"/>
        <end position="330"/>
    </location>
</feature>
<keyword evidence="2" id="KW-1133">Transmembrane helix</keyword>
<protein>
    <submittedName>
        <fullName evidence="4">MJ0042 family finger-like domain protein</fullName>
    </submittedName>
</protein>
<feature type="transmembrane region" description="Helical" evidence="2">
    <location>
        <begin position="89"/>
        <end position="109"/>
    </location>
</feature>
<dbReference type="STRING" id="715226.ABI_09690"/>
<dbReference type="Pfam" id="PF13717">
    <property type="entry name" value="Zn_ribbon_4"/>
    <property type="match status" value="1"/>
</dbReference>
<dbReference type="EMBL" id="GL883077">
    <property type="protein sequence ID" value="EGF92532.1"/>
    <property type="molecule type" value="Genomic_DNA"/>
</dbReference>
<evidence type="ECO:0000313" key="5">
    <source>
        <dbReference type="Proteomes" id="UP000006512"/>
    </source>
</evidence>
<dbReference type="InterPro" id="IPR011723">
    <property type="entry name" value="Znf/thioredoxin_put"/>
</dbReference>
<dbReference type="OrthoDB" id="7159357at2"/>
<evidence type="ECO:0000313" key="4">
    <source>
        <dbReference type="EMBL" id="EGF92532.1"/>
    </source>
</evidence>
<organism evidence="4 5">
    <name type="scientific">Asticcacaulis biprosthecium C19</name>
    <dbReference type="NCBI Taxonomy" id="715226"/>
    <lineage>
        <taxon>Bacteria</taxon>
        <taxon>Pseudomonadati</taxon>
        <taxon>Pseudomonadota</taxon>
        <taxon>Alphaproteobacteria</taxon>
        <taxon>Caulobacterales</taxon>
        <taxon>Caulobacteraceae</taxon>
        <taxon>Asticcacaulis</taxon>
    </lineage>
</organism>
<keyword evidence="2" id="KW-0472">Membrane</keyword>
<gene>
    <name evidence="4" type="ORF">ABI_09690</name>
</gene>
<evidence type="ECO:0000259" key="3">
    <source>
        <dbReference type="Pfam" id="PF13717"/>
    </source>
</evidence>
<feature type="compositionally biased region" description="Low complexity" evidence="1">
    <location>
        <begin position="279"/>
        <end position="307"/>
    </location>
</feature>
<evidence type="ECO:0000256" key="1">
    <source>
        <dbReference type="SAM" id="MobiDB-lite"/>
    </source>
</evidence>
<accession>F4QGT0</accession>
<proteinExistence type="predicted"/>
<dbReference type="eggNOG" id="ENOG5032ZVA">
    <property type="taxonomic scope" value="Bacteria"/>
</dbReference>
<sequence>MILTCPNCSTRYTLQASQLPNGGRTVRCAACKTTWHAEREEDPIDLPLPAQPAPARAEDLQDVKPRKLPGQYRAMVEDKKRSKELTAQAIVWGAMGLAVVAFLAIGFLFRVDIVRAFPRVAGAYAMVNLKVNATNLDIEEHTADAAFKDGRFVVTINAKITNLVNKPTKVPPMKVKLYDATGQLFDTLIVPSGGLTVEPGATRTLTFDVKDPKNLTANIDLLFDLEAMKQKPSAALRSEKAGHDSDGGHDDPHGATPASEGDDHGGPANDSAGHGNEQAVTGDAAPDHAAAAPAAADHAVAAGDHAPTLPALRSELPATAHDDHAPAAHH</sequence>
<feature type="domain" description="Zinc finger/thioredoxin putative" evidence="3">
    <location>
        <begin position="1"/>
        <end position="35"/>
    </location>
</feature>
<keyword evidence="2" id="KW-0812">Transmembrane</keyword>